<gene>
    <name evidence="2" type="ORF">HNR15_003572</name>
</gene>
<feature type="compositionally biased region" description="Low complexity" evidence="1">
    <location>
        <begin position="383"/>
        <end position="395"/>
    </location>
</feature>
<evidence type="ECO:0000313" key="2">
    <source>
        <dbReference type="EMBL" id="NYJ76554.1"/>
    </source>
</evidence>
<proteinExistence type="predicted"/>
<dbReference type="RefSeq" id="WP_179483945.1">
    <property type="nucleotide sequence ID" value="NZ_JACCFW010000003.1"/>
</dbReference>
<comment type="caution">
    <text evidence="2">The sequence shown here is derived from an EMBL/GenBank/DDBJ whole genome shotgun (WGS) entry which is preliminary data.</text>
</comment>
<dbReference type="AlphaFoldDB" id="A0A853DNH8"/>
<reference evidence="2 3" key="1">
    <citation type="submission" date="2020-07" db="EMBL/GenBank/DDBJ databases">
        <title>Sequencing the genomes of 1000 actinobacteria strains.</title>
        <authorList>
            <person name="Klenk H.-P."/>
        </authorList>
    </citation>
    <scope>NUCLEOTIDE SEQUENCE [LARGE SCALE GENOMIC DNA]</scope>
    <source>
        <strain evidence="2 3">DSM 29531</strain>
    </source>
</reference>
<feature type="compositionally biased region" description="Basic and acidic residues" evidence="1">
    <location>
        <begin position="364"/>
        <end position="376"/>
    </location>
</feature>
<sequence length="395" mass="43561">MRLNRRRRETQSFDETFYDTVAEGLHGLVNDGMHVDEAMALATRAIDPVLDEAAPVLKRTLIRNAPKMLRERRRLHRAFRKQLRKHWGPALDLFYVLTVCAEEAGADFYSGRVAGRDSDLRALHEALTGLHARACRTALEVHELLSSGLASGALARARTMHELAVTALILQKYSRLDGHADLAERFLAHDDVQNWSDAQTYQSDAGVLSVEPFTDAEMADMKTRHEAAVAKFGQAFTGRNGWAAGLNGMKQPTFRDLERIAKLSHLRGYYRWASHEVHSGSKGSRLNVHHRGGRSVKSSGYTNAGLAAPGQMALISLHQTTVAVLLSADPISPQDLLVLKAMQSTLDDSCKAFVAGARSVQRAEERYQDAATDRSWSRRLRGGRAAAASGPSDDE</sequence>
<dbReference type="Proteomes" id="UP000571817">
    <property type="component" value="Unassembled WGS sequence"/>
</dbReference>
<accession>A0A853DNH8</accession>
<keyword evidence="3" id="KW-1185">Reference proteome</keyword>
<evidence type="ECO:0000313" key="3">
    <source>
        <dbReference type="Proteomes" id="UP000571817"/>
    </source>
</evidence>
<protein>
    <submittedName>
        <fullName evidence="2">Uncharacterized protein</fullName>
    </submittedName>
</protein>
<feature type="region of interest" description="Disordered" evidence="1">
    <location>
        <begin position="364"/>
        <end position="395"/>
    </location>
</feature>
<dbReference type="EMBL" id="JACCFW010000003">
    <property type="protein sequence ID" value="NYJ76554.1"/>
    <property type="molecule type" value="Genomic_DNA"/>
</dbReference>
<evidence type="ECO:0000256" key="1">
    <source>
        <dbReference type="SAM" id="MobiDB-lite"/>
    </source>
</evidence>
<dbReference type="InterPro" id="IPR043733">
    <property type="entry name" value="DUF5677"/>
</dbReference>
<name>A0A853DNH8_9MICO</name>
<dbReference type="Pfam" id="PF18928">
    <property type="entry name" value="DUF5677"/>
    <property type="match status" value="1"/>
</dbReference>
<organism evidence="2 3">
    <name type="scientific">Allobranchiibius huperziae</name>
    <dbReference type="NCBI Taxonomy" id="1874116"/>
    <lineage>
        <taxon>Bacteria</taxon>
        <taxon>Bacillati</taxon>
        <taxon>Actinomycetota</taxon>
        <taxon>Actinomycetes</taxon>
        <taxon>Micrococcales</taxon>
        <taxon>Dermacoccaceae</taxon>
        <taxon>Allobranchiibius</taxon>
    </lineage>
</organism>